<evidence type="ECO:0000313" key="3">
    <source>
        <dbReference type="EMBL" id="GFZ19062.1"/>
    </source>
</evidence>
<feature type="region of interest" description="Disordered" evidence="1">
    <location>
        <begin position="30"/>
        <end position="49"/>
    </location>
</feature>
<keyword evidence="4" id="KW-1185">Reference proteome</keyword>
<dbReference type="Proteomes" id="UP000585474">
    <property type="component" value="Unassembled WGS sequence"/>
</dbReference>
<reference evidence="3 4" key="1">
    <citation type="submission" date="2019-07" db="EMBL/GenBank/DDBJ databases">
        <title>De Novo Assembly of kiwifruit Actinidia rufa.</title>
        <authorList>
            <person name="Sugita-Konishi S."/>
            <person name="Sato K."/>
            <person name="Mori E."/>
            <person name="Abe Y."/>
            <person name="Kisaki G."/>
            <person name="Hamano K."/>
            <person name="Suezawa K."/>
            <person name="Otani M."/>
            <person name="Fukuda T."/>
            <person name="Manabe T."/>
            <person name="Gomi K."/>
            <person name="Tabuchi M."/>
            <person name="Akimitsu K."/>
            <person name="Kataoka I."/>
        </authorList>
    </citation>
    <scope>NUCLEOTIDE SEQUENCE [LARGE SCALE GENOMIC DNA]</scope>
    <source>
        <strain evidence="4">cv. Fuchu</strain>
        <strain evidence="3">Fuchu</strain>
    </source>
</reference>
<dbReference type="AlphaFoldDB" id="A0A7J0H7I7"/>
<dbReference type="EMBL" id="BJWL01000027">
    <property type="protein sequence ID" value="GFZ19056.1"/>
    <property type="molecule type" value="Genomic_DNA"/>
</dbReference>
<comment type="caution">
    <text evidence="3">The sequence shown here is derived from an EMBL/GenBank/DDBJ whole genome shotgun (WGS) entry which is preliminary data.</text>
</comment>
<dbReference type="EMBL" id="BJWL01000027">
    <property type="protein sequence ID" value="GFZ19062.1"/>
    <property type="molecule type" value="Genomic_DNA"/>
</dbReference>
<dbReference type="OrthoDB" id="1930051at2759"/>
<organism evidence="3 4">
    <name type="scientific">Actinidia rufa</name>
    <dbReference type="NCBI Taxonomy" id="165716"/>
    <lineage>
        <taxon>Eukaryota</taxon>
        <taxon>Viridiplantae</taxon>
        <taxon>Streptophyta</taxon>
        <taxon>Embryophyta</taxon>
        <taxon>Tracheophyta</taxon>
        <taxon>Spermatophyta</taxon>
        <taxon>Magnoliopsida</taxon>
        <taxon>eudicotyledons</taxon>
        <taxon>Gunneridae</taxon>
        <taxon>Pentapetalae</taxon>
        <taxon>asterids</taxon>
        <taxon>Ericales</taxon>
        <taxon>Actinidiaceae</taxon>
        <taxon>Actinidia</taxon>
    </lineage>
</organism>
<evidence type="ECO:0000313" key="4">
    <source>
        <dbReference type="Proteomes" id="UP000585474"/>
    </source>
</evidence>
<sequence>MATADHGEEDEWELVEDDGFVYKRKKRLHLEAAPAPASPQPDLASEEKIRRERKRRALTKLRDKYQSEIGQWELLSNTLKALQEKALTPQQKERWNGKTAKTASSCDMAVDLPRPSENSCDFADQRLLDDLLLRAEAEEAIIQDASNLCDMAEAICSHQEELMKQSLLDLPVWGSPRELMSFLCDE</sequence>
<protein>
    <submittedName>
        <fullName evidence="3">Uncharacterized protein</fullName>
    </submittedName>
</protein>
<dbReference type="PANTHER" id="PTHR35737">
    <property type="entry name" value="CRYPTIC LOCI REGULATOR"/>
    <property type="match status" value="1"/>
</dbReference>
<name>A0A7J0H7I7_9ERIC</name>
<evidence type="ECO:0000313" key="2">
    <source>
        <dbReference type="EMBL" id="GFZ19056.1"/>
    </source>
</evidence>
<proteinExistence type="predicted"/>
<accession>A0A7J0H7I7</accession>
<dbReference type="PANTHER" id="PTHR35737:SF1">
    <property type="entry name" value="CRYPTIC LOCI REGULATOR"/>
    <property type="match status" value="1"/>
</dbReference>
<gene>
    <name evidence="2" type="ORF">Acr_27g0007950</name>
    <name evidence="3" type="ORF">Acr_27g0008010</name>
</gene>
<evidence type="ECO:0000256" key="1">
    <source>
        <dbReference type="SAM" id="MobiDB-lite"/>
    </source>
</evidence>